<comment type="function">
    <text evidence="4 5">Required for flagellar hook formation. May act as a scaffolding protein.</text>
</comment>
<reference evidence="9 10" key="1">
    <citation type="journal article" date="2014" name="Genome Announc.">
        <title>Genome Sequence and Methylome of Soil Bacterium Gemmatirosa kalamazoonensis KBS708T, a Member of the Rarely Cultivated Gemmatimonadetes Phylum.</title>
        <authorList>
            <person name="Debruyn J.M."/>
            <person name="Radosevich M."/>
            <person name="Wommack K.E."/>
            <person name="Polson S.W."/>
            <person name="Hauser L.J."/>
            <person name="Fawaz M.N."/>
            <person name="Korlach J."/>
            <person name="Tsai Y.C."/>
        </authorList>
    </citation>
    <scope>NUCLEOTIDE SEQUENCE [LARGE SCALE GENOMIC DNA]</scope>
    <source>
        <strain evidence="9 10">KBS708</strain>
    </source>
</reference>
<dbReference type="Pfam" id="PF13860">
    <property type="entry name" value="FlgD_ig"/>
    <property type="match status" value="1"/>
</dbReference>
<feature type="region of interest" description="Disordered" evidence="6">
    <location>
        <begin position="1"/>
        <end position="30"/>
    </location>
</feature>
<dbReference type="Pfam" id="PF13861">
    <property type="entry name" value="FLgD_tudor"/>
    <property type="match status" value="1"/>
</dbReference>
<accession>W0RBP3</accession>
<dbReference type="EMBL" id="CP007128">
    <property type="protein sequence ID" value="AHG87730.1"/>
    <property type="molecule type" value="Genomic_DNA"/>
</dbReference>
<dbReference type="GO" id="GO:0044781">
    <property type="term" value="P:bacterial-type flagellum organization"/>
    <property type="evidence" value="ECO:0007669"/>
    <property type="project" value="UniProtKB-UniRule"/>
</dbReference>
<dbReference type="InParanoid" id="W0RBP3"/>
<dbReference type="eggNOG" id="COG1843">
    <property type="taxonomic scope" value="Bacteria"/>
</dbReference>
<evidence type="ECO:0000256" key="3">
    <source>
        <dbReference type="ARBA" id="ARBA00022795"/>
    </source>
</evidence>
<dbReference type="InterPro" id="IPR005648">
    <property type="entry name" value="FlgD"/>
</dbReference>
<evidence type="ECO:0000259" key="8">
    <source>
        <dbReference type="Pfam" id="PF13861"/>
    </source>
</evidence>
<keyword evidence="10" id="KW-1185">Reference proteome</keyword>
<proteinExistence type="inferred from homology"/>
<dbReference type="Gene3D" id="2.60.40.4070">
    <property type="match status" value="1"/>
</dbReference>
<organism evidence="9 10">
    <name type="scientific">Gemmatirosa kalamazoonensis</name>
    <dbReference type="NCBI Taxonomy" id="861299"/>
    <lineage>
        <taxon>Bacteria</taxon>
        <taxon>Pseudomonadati</taxon>
        <taxon>Gemmatimonadota</taxon>
        <taxon>Gemmatimonadia</taxon>
        <taxon>Gemmatimonadales</taxon>
        <taxon>Gemmatimonadaceae</taxon>
        <taxon>Gemmatirosa</taxon>
    </lineage>
</organism>
<dbReference type="InterPro" id="IPR025963">
    <property type="entry name" value="FLgD_Tudor"/>
</dbReference>
<keyword evidence="9" id="KW-0969">Cilium</keyword>
<evidence type="ECO:0000256" key="6">
    <source>
        <dbReference type="SAM" id="MobiDB-lite"/>
    </source>
</evidence>
<dbReference type="KEGG" id="gba:J421_0193"/>
<dbReference type="Pfam" id="PF03963">
    <property type="entry name" value="FlgD"/>
    <property type="match status" value="1"/>
</dbReference>
<evidence type="ECO:0000256" key="2">
    <source>
        <dbReference type="ARBA" id="ARBA00016013"/>
    </source>
</evidence>
<keyword evidence="9" id="KW-0966">Cell projection</keyword>
<dbReference type="RefSeq" id="WP_025409286.1">
    <property type="nucleotide sequence ID" value="NZ_CP007128.1"/>
</dbReference>
<dbReference type="OrthoDB" id="9785233at2"/>
<dbReference type="AlphaFoldDB" id="W0RBP3"/>
<evidence type="ECO:0000256" key="5">
    <source>
        <dbReference type="RuleBase" id="RU362076"/>
    </source>
</evidence>
<feature type="domain" description="FlgD Tudor-like" evidence="8">
    <location>
        <begin position="98"/>
        <end position="224"/>
    </location>
</feature>
<dbReference type="HOGENOM" id="CLU_047535_0_1_0"/>
<evidence type="ECO:0000313" key="9">
    <source>
        <dbReference type="EMBL" id="AHG87730.1"/>
    </source>
</evidence>
<gene>
    <name evidence="9" type="ORF">J421_0193</name>
</gene>
<name>W0RBP3_9BACT</name>
<protein>
    <recommendedName>
        <fullName evidence="2 5">Basal-body rod modification protein FlgD</fullName>
    </recommendedName>
</protein>
<evidence type="ECO:0000256" key="1">
    <source>
        <dbReference type="ARBA" id="ARBA00010577"/>
    </source>
</evidence>
<dbReference type="Gene3D" id="2.30.30.910">
    <property type="match status" value="1"/>
</dbReference>
<dbReference type="STRING" id="861299.J421_0193"/>
<evidence type="ECO:0000313" key="10">
    <source>
        <dbReference type="Proteomes" id="UP000019151"/>
    </source>
</evidence>
<dbReference type="InterPro" id="IPR025965">
    <property type="entry name" value="FlgD/Vpr_Ig-like"/>
</dbReference>
<feature type="domain" description="FlgD/Vpr Ig-like" evidence="7">
    <location>
        <begin position="112"/>
        <end position="182"/>
    </location>
</feature>
<dbReference type="Proteomes" id="UP000019151">
    <property type="component" value="Chromosome"/>
</dbReference>
<sequence length="228" mass="22825">MATGISAAAPSTATQSTTTQPDSLTRGPGGALGKDQFLQLLVAQMKNQDPMNPMDSSQMAAQLAQFSSVEQLTQINETLSTQSTGQTGLATLLANNGALGAVGKSVVVAADSVDTTKGAPASVLADVPAGATHATLKVYASDGTEVASQDLGAVSAGRHAFTVGSSAKSLAGGTYKYVVETDAGTNETNAAPTYVSGKIDGVRFSSHGPVVSIGGVEVPYMSVTEITG</sequence>
<evidence type="ECO:0000259" key="7">
    <source>
        <dbReference type="Pfam" id="PF13860"/>
    </source>
</evidence>
<evidence type="ECO:0000256" key="4">
    <source>
        <dbReference type="ARBA" id="ARBA00024746"/>
    </source>
</evidence>
<dbReference type="PATRIC" id="fig|861299.3.peg.196"/>
<keyword evidence="9" id="KW-0282">Flagellum</keyword>
<feature type="compositionally biased region" description="Low complexity" evidence="6">
    <location>
        <begin position="1"/>
        <end position="21"/>
    </location>
</feature>
<keyword evidence="3 5" id="KW-1005">Bacterial flagellum biogenesis</keyword>
<comment type="similarity">
    <text evidence="1 5">Belongs to the FlgD family.</text>
</comment>